<evidence type="ECO:0008006" key="3">
    <source>
        <dbReference type="Google" id="ProtNLM"/>
    </source>
</evidence>
<dbReference type="EMBL" id="PCXU01000014">
    <property type="protein sequence ID" value="PIR43653.1"/>
    <property type="molecule type" value="Genomic_DNA"/>
</dbReference>
<evidence type="ECO:0000313" key="1">
    <source>
        <dbReference type="EMBL" id="PIR43653.1"/>
    </source>
</evidence>
<reference evidence="1 2" key="1">
    <citation type="submission" date="2017-09" db="EMBL/GenBank/DDBJ databases">
        <title>Depth-based differentiation of microbial function through sediment-hosted aquifers and enrichment of novel symbionts in the deep terrestrial subsurface.</title>
        <authorList>
            <person name="Probst A.J."/>
            <person name="Ladd B."/>
            <person name="Jarett J.K."/>
            <person name="Geller-Mcgrath D.E."/>
            <person name="Sieber C.M."/>
            <person name="Emerson J.B."/>
            <person name="Anantharaman K."/>
            <person name="Thomas B.C."/>
            <person name="Malmstrom R."/>
            <person name="Stieglmeier M."/>
            <person name="Klingl A."/>
            <person name="Woyke T."/>
            <person name="Ryan C.M."/>
            <person name="Banfield J.F."/>
        </authorList>
    </citation>
    <scope>NUCLEOTIDE SEQUENCE [LARGE SCALE GENOMIC DNA]</scope>
    <source>
        <strain evidence="1">CG10_big_fil_rev_8_21_14_0_10_32_10</strain>
    </source>
</reference>
<accession>A0A2H0RAU2</accession>
<dbReference type="Proteomes" id="UP000230214">
    <property type="component" value="Unassembled WGS sequence"/>
</dbReference>
<comment type="caution">
    <text evidence="1">The sequence shown here is derived from an EMBL/GenBank/DDBJ whole genome shotgun (WGS) entry which is preliminary data.</text>
</comment>
<protein>
    <recommendedName>
        <fullName evidence="3">CopG family transcriptional regulator</fullName>
    </recommendedName>
</protein>
<dbReference type="AlphaFoldDB" id="A0A2H0RAU2"/>
<gene>
    <name evidence="1" type="ORF">COV24_01620</name>
</gene>
<evidence type="ECO:0000313" key="2">
    <source>
        <dbReference type="Proteomes" id="UP000230214"/>
    </source>
</evidence>
<sequence>MERTQIYLKKEQGDFLKEQAYKNKTSVSKFIRHIVDLKMQEEVILKRKKGGADYLMDLVNEVEREDIYGPKDLAKNHDKYTWK</sequence>
<organism evidence="1 2">
    <name type="scientific">candidate division WWE3 bacterium CG10_big_fil_rev_8_21_14_0_10_32_10</name>
    <dbReference type="NCBI Taxonomy" id="1975090"/>
    <lineage>
        <taxon>Bacteria</taxon>
        <taxon>Katanobacteria</taxon>
    </lineage>
</organism>
<proteinExistence type="predicted"/>
<name>A0A2H0RAU2_UNCKA</name>